<dbReference type="EMBL" id="CP011002">
    <property type="protein sequence ID" value="AKO65978.1"/>
    <property type="molecule type" value="Genomic_DNA"/>
</dbReference>
<dbReference type="InterPro" id="IPR011990">
    <property type="entry name" value="TPR-like_helical_dom_sf"/>
</dbReference>
<dbReference type="Gene3D" id="1.25.40.10">
    <property type="entry name" value="Tetratricopeptide repeat domain"/>
    <property type="match status" value="1"/>
</dbReference>
<sequence length="227" mass="26654">MSKHQIQDNFMSVLQGKKVPGMDPKWRVIARMVRNIMIKEDNLEEHLMEKRQQAFEKRIGKVLQDRYLIPKQKRSFAYKHWILAFILGASGVYATKEYVHFTKPLPLELTHTQEELEGQDPKLFWKKWFKNGTFIMFGHRYLTNPLPTNIGGCDPDQIDLEGCLILLKKYPSNPNLLFNIGLIYHMGFDGEEDHDKAIEFYKRAAALGNDYGRVNYEYLINQNSKKQ</sequence>
<protein>
    <recommendedName>
        <fullName evidence="3">Sel1 repeat family protein</fullName>
    </recommendedName>
</protein>
<proteinExistence type="predicted"/>
<gene>
    <name evidence="1" type="ORF">VI33_04505</name>
</gene>
<evidence type="ECO:0000313" key="2">
    <source>
        <dbReference type="Proteomes" id="UP000066549"/>
    </source>
</evidence>
<dbReference type="SUPFAM" id="SSF81901">
    <property type="entry name" value="HCP-like"/>
    <property type="match status" value="1"/>
</dbReference>
<reference evidence="1 2" key="1">
    <citation type="submission" date="2015-03" db="EMBL/GenBank/DDBJ databases">
        <title>Comparative analysis of the OM43 clade including a novel species from Red Sea uncovers genomic and metabolic diversity among marine methylotrophs.</title>
        <authorList>
            <person name="Jimenez-Infante F."/>
            <person name="Ngugi D.K."/>
            <person name="Vinu M."/>
            <person name="Alam I."/>
            <person name="Kamau A."/>
            <person name="Blom J."/>
            <person name="Bajic V.B."/>
            <person name="Stingl U."/>
        </authorList>
    </citation>
    <scope>NUCLEOTIDE SEQUENCE [LARGE SCALE GENOMIC DNA]</scope>
    <source>
        <strain evidence="1 2">MBRSH7</strain>
    </source>
</reference>
<dbReference type="Proteomes" id="UP000066549">
    <property type="component" value="Chromosome"/>
</dbReference>
<dbReference type="SMART" id="SM00671">
    <property type="entry name" value="SEL1"/>
    <property type="match status" value="1"/>
</dbReference>
<evidence type="ECO:0000313" key="1">
    <source>
        <dbReference type="EMBL" id="AKO65978.1"/>
    </source>
</evidence>
<accession>A0A0H4J2K7</accession>
<keyword evidence="2" id="KW-1185">Reference proteome</keyword>
<evidence type="ECO:0008006" key="3">
    <source>
        <dbReference type="Google" id="ProtNLM"/>
    </source>
</evidence>
<organism evidence="1 2">
    <name type="scientific">Methylophilales bacterium MBRS-H7</name>
    <dbReference type="NCBI Taxonomy" id="1623450"/>
    <lineage>
        <taxon>Bacteria</taxon>
        <taxon>Pseudomonadati</taxon>
        <taxon>Pseudomonadota</taxon>
        <taxon>Betaproteobacteria</taxon>
        <taxon>Nitrosomonadales</taxon>
        <taxon>OM43 clade</taxon>
    </lineage>
</organism>
<dbReference type="InterPro" id="IPR006597">
    <property type="entry name" value="Sel1-like"/>
</dbReference>
<dbReference type="AlphaFoldDB" id="A0A0H4J2K7"/>
<name>A0A0H4J2K7_9PROT</name>